<evidence type="ECO:0000256" key="1">
    <source>
        <dbReference type="SAM" id="Phobius"/>
    </source>
</evidence>
<keyword evidence="1" id="KW-0812">Transmembrane</keyword>
<accession>A0A1G8TFU6</accession>
<proteinExistence type="predicted"/>
<dbReference type="Proteomes" id="UP000198882">
    <property type="component" value="Unassembled WGS sequence"/>
</dbReference>
<name>A0A1G8TFU6_9EURY</name>
<evidence type="ECO:0000313" key="3">
    <source>
        <dbReference type="Proteomes" id="UP000198882"/>
    </source>
</evidence>
<keyword evidence="3" id="KW-1185">Reference proteome</keyword>
<reference evidence="3" key="1">
    <citation type="submission" date="2016-10" db="EMBL/GenBank/DDBJ databases">
        <authorList>
            <person name="Varghese N."/>
            <person name="Submissions S."/>
        </authorList>
    </citation>
    <scope>NUCLEOTIDE SEQUENCE [LARGE SCALE GENOMIC DNA]</scope>
    <source>
        <strain evidence="3">B4,CECT 8067,JCM 17497</strain>
    </source>
</reference>
<organism evidence="2 3">
    <name type="scientific">Natronorubrum texcoconense</name>
    <dbReference type="NCBI Taxonomy" id="1095776"/>
    <lineage>
        <taxon>Archaea</taxon>
        <taxon>Methanobacteriati</taxon>
        <taxon>Methanobacteriota</taxon>
        <taxon>Stenosarchaea group</taxon>
        <taxon>Halobacteria</taxon>
        <taxon>Halobacteriales</taxon>
        <taxon>Natrialbaceae</taxon>
        <taxon>Natronorubrum</taxon>
    </lineage>
</organism>
<feature type="transmembrane region" description="Helical" evidence="1">
    <location>
        <begin position="6"/>
        <end position="29"/>
    </location>
</feature>
<dbReference type="RefSeq" id="WP_139171246.1">
    <property type="nucleotide sequence ID" value="NZ_FNFE01000001.1"/>
</dbReference>
<keyword evidence="1" id="KW-1133">Transmembrane helix</keyword>
<keyword evidence="1" id="KW-0472">Membrane</keyword>
<sequence>MTPVIGTVGTIILSAFSGAAALMLLRILLKRRRLMAALHEELLNIHVKCRVFSEDGGHALEDALVRAPTTEFDRSAFQSLKTKDPALYVKITRYSSDLSKSYGTLTGLEYVEKDGLLPYKKYNLNDQDEYEKLKEEFDGMKGFVNGIISEVEESSKNSITEIENYTQESLIRRVIYWGCFRSINIDPDNPE</sequence>
<dbReference type="EMBL" id="FNFE01000001">
    <property type="protein sequence ID" value="SDJ40426.1"/>
    <property type="molecule type" value="Genomic_DNA"/>
</dbReference>
<evidence type="ECO:0000313" key="2">
    <source>
        <dbReference type="EMBL" id="SDJ40426.1"/>
    </source>
</evidence>
<protein>
    <submittedName>
        <fullName evidence="2">Uncharacterized protein</fullName>
    </submittedName>
</protein>
<gene>
    <name evidence="2" type="ORF">SAMN04515672_0454</name>
</gene>
<dbReference type="AlphaFoldDB" id="A0A1G8TFU6"/>